<dbReference type="Proteomes" id="UP000559626">
    <property type="component" value="Unassembled WGS sequence"/>
</dbReference>
<evidence type="ECO:0000313" key="1">
    <source>
        <dbReference type="EMBL" id="NML65897.1"/>
    </source>
</evidence>
<protein>
    <recommendedName>
        <fullName evidence="3">DNA cytosine methyltransferase</fullName>
    </recommendedName>
</protein>
<dbReference type="AlphaFoldDB" id="A0A7Y0AEV8"/>
<gene>
    <name evidence="1" type="ORF">HHL22_11840</name>
</gene>
<comment type="caution">
    <text evidence="1">The sequence shown here is derived from an EMBL/GenBank/DDBJ whole genome shotgun (WGS) entry which is preliminary data.</text>
</comment>
<keyword evidence="2" id="KW-1185">Reference proteome</keyword>
<dbReference type="EMBL" id="JABBGH010000002">
    <property type="protein sequence ID" value="NML65897.1"/>
    <property type="molecule type" value="Genomic_DNA"/>
</dbReference>
<dbReference type="Gene3D" id="3.40.50.150">
    <property type="entry name" value="Vaccinia Virus protein VP39"/>
    <property type="match status" value="1"/>
</dbReference>
<name>A0A7Y0AEV8_9BACT</name>
<evidence type="ECO:0008006" key="3">
    <source>
        <dbReference type="Google" id="ProtNLM"/>
    </source>
</evidence>
<sequence>MSQVVLSLFDHSGRFVEPWAAAGYTCYCVDVQHPPGETWAGNVCLVGGDVRRFVPPPGPVAFIAAFPPCTDLSNAGAHLFRVKGLRALAAALDLVGAAADLCEKLGAPYFIENPRGQLRHYWREPDQQFDPCEYAGYLPDPHAEAYTKRTCLWTGHGFQMPEKRPVFPAQGSMVDKVPGSKNRANIRSLTPRGFSAAVFLTHHRP</sequence>
<reference evidence="1 2" key="1">
    <citation type="submission" date="2020-04" db="EMBL/GenBank/DDBJ databases">
        <title>Hymenobacter polaris sp. nov., isolated from Arctic soil.</title>
        <authorList>
            <person name="Dahal R.H."/>
        </authorList>
    </citation>
    <scope>NUCLEOTIDE SEQUENCE [LARGE SCALE GENOMIC DNA]</scope>
    <source>
        <strain evidence="1 2">RP-2-7</strain>
    </source>
</reference>
<dbReference type="InterPro" id="IPR029063">
    <property type="entry name" value="SAM-dependent_MTases_sf"/>
</dbReference>
<dbReference type="RefSeq" id="WP_169531513.1">
    <property type="nucleotide sequence ID" value="NZ_JABBGH010000002.1"/>
</dbReference>
<evidence type="ECO:0000313" key="2">
    <source>
        <dbReference type="Proteomes" id="UP000559626"/>
    </source>
</evidence>
<accession>A0A7Y0AEV8</accession>
<proteinExistence type="predicted"/>
<organism evidence="1 2">
    <name type="scientific">Hymenobacter polaris</name>
    <dbReference type="NCBI Taxonomy" id="2682546"/>
    <lineage>
        <taxon>Bacteria</taxon>
        <taxon>Pseudomonadati</taxon>
        <taxon>Bacteroidota</taxon>
        <taxon>Cytophagia</taxon>
        <taxon>Cytophagales</taxon>
        <taxon>Hymenobacteraceae</taxon>
        <taxon>Hymenobacter</taxon>
    </lineage>
</organism>